<dbReference type="EMBL" id="BAAAHE010000044">
    <property type="protein sequence ID" value="GAA0632770.1"/>
    <property type="molecule type" value="Genomic_DNA"/>
</dbReference>
<reference evidence="1 2" key="1">
    <citation type="journal article" date="2019" name="Int. J. Syst. Evol. Microbiol.">
        <title>The Global Catalogue of Microorganisms (GCM) 10K type strain sequencing project: providing services to taxonomists for standard genome sequencing and annotation.</title>
        <authorList>
            <consortium name="The Broad Institute Genomics Platform"/>
            <consortium name="The Broad Institute Genome Sequencing Center for Infectious Disease"/>
            <person name="Wu L."/>
            <person name="Ma J."/>
        </authorList>
    </citation>
    <scope>NUCLEOTIDE SEQUENCE [LARGE SCALE GENOMIC DNA]</scope>
    <source>
        <strain evidence="1 2">JCM 10671</strain>
    </source>
</reference>
<name>A0ABN1H8B0_9ACTN</name>
<dbReference type="InterPro" id="IPR034660">
    <property type="entry name" value="DinB/YfiT-like"/>
</dbReference>
<proteinExistence type="predicted"/>
<keyword evidence="2" id="KW-1185">Reference proteome</keyword>
<protein>
    <submittedName>
        <fullName evidence="1">DinB family protein</fullName>
    </submittedName>
</protein>
<dbReference type="InterPro" id="IPR007061">
    <property type="entry name" value="MST-like"/>
</dbReference>
<sequence>MAENPLNEPKTVLHRYFTGVRDAVLWKLEDLSEYDARRPLTPTGTNVLGVAKHLACVELGYFGWTFGRATDITLPWYDDDAEPNADMFATESESKEEIIAFWRRVREISDATITELPLDAPGHVPWWGDRNPVTLQVILVHMIAEANRHAGHIDIVRELIDGQAGLRAGNSNLPGDLTWPEYRARLETLAARFL</sequence>
<dbReference type="Gene3D" id="1.20.120.450">
    <property type="entry name" value="dinb family like domain"/>
    <property type="match status" value="1"/>
</dbReference>
<gene>
    <name evidence="1" type="ORF">GCM10009547_40790</name>
</gene>
<accession>A0ABN1H8B0</accession>
<comment type="caution">
    <text evidence="1">The sequence shown here is derived from an EMBL/GenBank/DDBJ whole genome shotgun (WGS) entry which is preliminary data.</text>
</comment>
<dbReference type="SUPFAM" id="SSF109854">
    <property type="entry name" value="DinB/YfiT-like putative metalloenzymes"/>
    <property type="match status" value="1"/>
</dbReference>
<evidence type="ECO:0000313" key="2">
    <source>
        <dbReference type="Proteomes" id="UP001500957"/>
    </source>
</evidence>
<dbReference type="Pfam" id="PF04978">
    <property type="entry name" value="MST"/>
    <property type="match status" value="1"/>
</dbReference>
<evidence type="ECO:0000313" key="1">
    <source>
        <dbReference type="EMBL" id="GAA0632770.1"/>
    </source>
</evidence>
<organism evidence="1 2">
    <name type="scientific">Sporichthya brevicatena</name>
    <dbReference type="NCBI Taxonomy" id="171442"/>
    <lineage>
        <taxon>Bacteria</taxon>
        <taxon>Bacillati</taxon>
        <taxon>Actinomycetota</taxon>
        <taxon>Actinomycetes</taxon>
        <taxon>Sporichthyales</taxon>
        <taxon>Sporichthyaceae</taxon>
        <taxon>Sporichthya</taxon>
    </lineage>
</organism>
<dbReference type="RefSeq" id="WP_344608214.1">
    <property type="nucleotide sequence ID" value="NZ_BAAAHE010000044.1"/>
</dbReference>
<dbReference type="Proteomes" id="UP001500957">
    <property type="component" value="Unassembled WGS sequence"/>
</dbReference>